<keyword evidence="6" id="KW-1185">Reference proteome</keyword>
<evidence type="ECO:0000313" key="5">
    <source>
        <dbReference type="EMBL" id="KOC64388.1"/>
    </source>
</evidence>
<dbReference type="InterPro" id="IPR032675">
    <property type="entry name" value="LRR_dom_sf"/>
</dbReference>
<evidence type="ECO:0000256" key="4">
    <source>
        <dbReference type="SAM" id="SignalP"/>
    </source>
</evidence>
<evidence type="ECO:0000313" key="6">
    <source>
        <dbReference type="Proteomes" id="UP000053825"/>
    </source>
</evidence>
<dbReference type="OrthoDB" id="676979at2759"/>
<evidence type="ECO:0000256" key="2">
    <source>
        <dbReference type="ARBA" id="ARBA00022729"/>
    </source>
</evidence>
<dbReference type="InterPro" id="IPR001611">
    <property type="entry name" value="Leu-rich_rpt"/>
</dbReference>
<organism evidence="5 6">
    <name type="scientific">Habropoda laboriosa</name>
    <dbReference type="NCBI Taxonomy" id="597456"/>
    <lineage>
        <taxon>Eukaryota</taxon>
        <taxon>Metazoa</taxon>
        <taxon>Ecdysozoa</taxon>
        <taxon>Arthropoda</taxon>
        <taxon>Hexapoda</taxon>
        <taxon>Insecta</taxon>
        <taxon>Pterygota</taxon>
        <taxon>Neoptera</taxon>
        <taxon>Endopterygota</taxon>
        <taxon>Hymenoptera</taxon>
        <taxon>Apocrita</taxon>
        <taxon>Aculeata</taxon>
        <taxon>Apoidea</taxon>
        <taxon>Anthophila</taxon>
        <taxon>Apidae</taxon>
        <taxon>Habropoda</taxon>
    </lineage>
</organism>
<dbReference type="SMART" id="SM00369">
    <property type="entry name" value="LRR_TYP"/>
    <property type="match status" value="12"/>
</dbReference>
<dbReference type="Pfam" id="PF13855">
    <property type="entry name" value="LRR_8"/>
    <property type="match status" value="4"/>
</dbReference>
<dbReference type="PANTHER" id="PTHR24369">
    <property type="entry name" value="ANTIGEN BSP, PUTATIVE-RELATED"/>
    <property type="match status" value="1"/>
</dbReference>
<dbReference type="PROSITE" id="PS51450">
    <property type="entry name" value="LRR"/>
    <property type="match status" value="2"/>
</dbReference>
<keyword evidence="3" id="KW-0677">Repeat</keyword>
<dbReference type="Gene3D" id="3.80.10.10">
    <property type="entry name" value="Ribonuclease Inhibitor"/>
    <property type="match status" value="4"/>
</dbReference>
<reference evidence="5 6" key="1">
    <citation type="submission" date="2015-07" db="EMBL/GenBank/DDBJ databases">
        <title>The genome of Habropoda laboriosa.</title>
        <authorList>
            <person name="Pan H."/>
            <person name="Kapheim K."/>
        </authorList>
    </citation>
    <scope>NUCLEOTIDE SEQUENCE [LARGE SCALE GENOMIC DNA]</scope>
    <source>
        <strain evidence="5">0110345459</strain>
    </source>
</reference>
<evidence type="ECO:0000256" key="1">
    <source>
        <dbReference type="ARBA" id="ARBA00022614"/>
    </source>
</evidence>
<dbReference type="InterPro" id="IPR050541">
    <property type="entry name" value="LRR_TM_domain-containing"/>
</dbReference>
<proteinExistence type="predicted"/>
<dbReference type="Proteomes" id="UP000053825">
    <property type="component" value="Unassembled WGS sequence"/>
</dbReference>
<accession>A0A0L7R0M7</accession>
<dbReference type="STRING" id="597456.A0A0L7R0M7"/>
<keyword evidence="2 4" id="KW-0732">Signal</keyword>
<feature type="signal peptide" evidence="4">
    <location>
        <begin position="1"/>
        <end position="18"/>
    </location>
</feature>
<protein>
    <submittedName>
        <fullName evidence="5">Slit like protein 2 protein</fullName>
    </submittedName>
</protein>
<feature type="chain" id="PRO_5005574997" evidence="4">
    <location>
        <begin position="19"/>
        <end position="949"/>
    </location>
</feature>
<dbReference type="SMART" id="SM00365">
    <property type="entry name" value="LRR_SD22"/>
    <property type="match status" value="5"/>
</dbReference>
<dbReference type="InterPro" id="IPR003591">
    <property type="entry name" value="Leu-rich_rpt_typical-subtyp"/>
</dbReference>
<dbReference type="GO" id="GO:0005886">
    <property type="term" value="C:plasma membrane"/>
    <property type="evidence" value="ECO:0007669"/>
    <property type="project" value="TreeGrafter"/>
</dbReference>
<evidence type="ECO:0000256" key="3">
    <source>
        <dbReference type="ARBA" id="ARBA00022737"/>
    </source>
</evidence>
<dbReference type="PANTHER" id="PTHR24369:SF210">
    <property type="entry name" value="CHAOPTIN-RELATED"/>
    <property type="match status" value="1"/>
</dbReference>
<name>A0A0L7R0M7_9HYME</name>
<sequence>MHLILLWALVALIGRVHCKCSLAPIVDDERSIAYACTHGDLNDLDEISSDADWIEFTVSRFHLIPDNAFWRFKNLRRLSFYNCHVNFIAPDAFAGLNRLEWLIFHGTKIHAARSIWFRPLTNLRKLVLDRCSLVHIEPDIFRMLPRVETLGLRDNDLDCLPTEELSYLRLLKVVRIDGNPWLCECRHRLDEYFRSRSIVQEAECTRQITVCRKYQCMTPIGLPVLPSILTTQQLYDFSRERTVNRGNEFQTNVFTSLDRLPDKTTWIEISGLSIETLPKYAFFRFGNSLRNLDLNDCQISVIESGAFAGLHKLQRLSLVGNRFPILGSNWFRDLVSLQQLILQRNYIEQIERTALWHVGNTLRHLDIRDNLLRCIAIEELAEMKTLERLDAAGNPWLCTCRENLQNFLTQRKVGFEINSGRCYESEDDISDGNTGWREQQMIVEDTSITTGKVHWTSFEDTIKQSNITIVRPPPSTPPRPKIHGIMAQPPVYEGLCYPEKPNGSIYVCKAITSIEELTIIPLTVQTINVTLSNIKKIPQNTFVRFNGYLTRLELRDCGIETIEPRAFTNLHNLQYLSLRSNQLESINADTVQGLYNLKHLDISHNNIYRITNDVFDNLRYLINLDMSDNSMNCIGVEYMDQRLRYLTSLDVSNNPWSCLCGTKLAEFLDTRDIKYDKNSLLLREDCYASTQPETTIIPMISTTASTSLWNETIEGTCMSHQDNTGIRYRCTGGNLLLLQSIPTDVTAIEFHEGHLPRLPSDSFSRFMNLRELIIRNSGLTTVEQGAFKGLHMLENLTIQDNPLEMIGSSWFVLEHLERLDVRGNSVKYIEPGSFRNLNRLSYLNLEGNDLRCIFTSDLNDMPDVYIVEFSGNPLKWRCRVELEQFLEARKIRFIKIENSCEGKKIMRNLLLQNKTDGTFDCPSDCSMATDIVRHFSIISILPLLITLVY</sequence>
<gene>
    <name evidence="5" type="ORF">WH47_01556</name>
</gene>
<dbReference type="EMBL" id="KQ414670">
    <property type="protein sequence ID" value="KOC64388.1"/>
    <property type="molecule type" value="Genomic_DNA"/>
</dbReference>
<dbReference type="SUPFAM" id="SSF52058">
    <property type="entry name" value="L domain-like"/>
    <property type="match status" value="3"/>
</dbReference>
<dbReference type="AlphaFoldDB" id="A0A0L7R0M7"/>
<keyword evidence="1" id="KW-0433">Leucine-rich repeat</keyword>